<sequence length="144" mass="15929">MLAASRGQALLAQPRVQQPLGLAPLRRPAGPARSSVSVAVKPTKAADFQGLSDDEIFTKIGDLKKELATVRFLFRTRGISEMAPGDSSPQPDPEKMPKPHVSKHLRRQVAQLWTIWRQRQIKAGVDARTSRKQLNAQVRSGFNL</sequence>
<dbReference type="Gene3D" id="1.10.287.310">
    <property type="match status" value="1"/>
</dbReference>
<dbReference type="GO" id="GO:0003735">
    <property type="term" value="F:structural constituent of ribosome"/>
    <property type="evidence" value="ECO:0007669"/>
    <property type="project" value="InterPro"/>
</dbReference>
<evidence type="ECO:0000313" key="2">
    <source>
        <dbReference type="EMBL" id="CAE0507711.1"/>
    </source>
</evidence>
<dbReference type="GO" id="GO:0005840">
    <property type="term" value="C:ribosome"/>
    <property type="evidence" value="ECO:0007669"/>
    <property type="project" value="InterPro"/>
</dbReference>
<dbReference type="AlphaFoldDB" id="A0A7S3VV95"/>
<gene>
    <name evidence="2" type="ORF">DTER00134_LOCUS22788</name>
</gene>
<dbReference type="GO" id="GO:0006412">
    <property type="term" value="P:translation"/>
    <property type="evidence" value="ECO:0007669"/>
    <property type="project" value="InterPro"/>
</dbReference>
<dbReference type="EMBL" id="HBIP01037792">
    <property type="protein sequence ID" value="CAE0507711.1"/>
    <property type="molecule type" value="Transcribed_RNA"/>
</dbReference>
<dbReference type="SUPFAM" id="SSF46561">
    <property type="entry name" value="Ribosomal protein L29 (L29p)"/>
    <property type="match status" value="1"/>
</dbReference>
<accession>A0A7S3VV95</accession>
<dbReference type="InterPro" id="IPR036049">
    <property type="entry name" value="Ribosomal_uL29_sf"/>
</dbReference>
<name>A0A7S3VV95_DUNTE</name>
<reference evidence="2" key="1">
    <citation type="submission" date="2021-01" db="EMBL/GenBank/DDBJ databases">
        <authorList>
            <person name="Corre E."/>
            <person name="Pelletier E."/>
            <person name="Niang G."/>
            <person name="Scheremetjew M."/>
            <person name="Finn R."/>
            <person name="Kale V."/>
            <person name="Holt S."/>
            <person name="Cochrane G."/>
            <person name="Meng A."/>
            <person name="Brown T."/>
            <person name="Cohen L."/>
        </authorList>
    </citation>
    <scope>NUCLEOTIDE SEQUENCE</scope>
    <source>
        <strain evidence="2">CCMP1320</strain>
    </source>
</reference>
<proteinExistence type="predicted"/>
<organism evidence="2">
    <name type="scientific">Dunaliella tertiolecta</name>
    <name type="common">Green alga</name>
    <dbReference type="NCBI Taxonomy" id="3047"/>
    <lineage>
        <taxon>Eukaryota</taxon>
        <taxon>Viridiplantae</taxon>
        <taxon>Chlorophyta</taxon>
        <taxon>core chlorophytes</taxon>
        <taxon>Chlorophyceae</taxon>
        <taxon>CS clade</taxon>
        <taxon>Chlamydomonadales</taxon>
        <taxon>Dunaliellaceae</taxon>
        <taxon>Dunaliella</taxon>
    </lineage>
</organism>
<protein>
    <submittedName>
        <fullName evidence="2">Uncharacterized protein</fullName>
    </submittedName>
</protein>
<evidence type="ECO:0000256" key="1">
    <source>
        <dbReference type="SAM" id="MobiDB-lite"/>
    </source>
</evidence>
<feature type="region of interest" description="Disordered" evidence="1">
    <location>
        <begin position="79"/>
        <end position="103"/>
    </location>
</feature>